<feature type="transmembrane region" description="Helical" evidence="8">
    <location>
        <begin position="140"/>
        <end position="159"/>
    </location>
</feature>
<dbReference type="InterPro" id="IPR024989">
    <property type="entry name" value="MFS_assoc_dom"/>
</dbReference>
<evidence type="ECO:0000256" key="7">
    <source>
        <dbReference type="ARBA" id="ARBA00023136"/>
    </source>
</evidence>
<evidence type="ECO:0000256" key="1">
    <source>
        <dbReference type="ARBA" id="ARBA00004429"/>
    </source>
</evidence>
<feature type="domain" description="Major facilitator superfamily associated" evidence="9">
    <location>
        <begin position="16"/>
        <end position="367"/>
    </location>
</feature>
<evidence type="ECO:0000256" key="5">
    <source>
        <dbReference type="ARBA" id="ARBA00022692"/>
    </source>
</evidence>
<evidence type="ECO:0000313" key="11">
    <source>
        <dbReference type="Proteomes" id="UP001161406"/>
    </source>
</evidence>
<dbReference type="EMBL" id="BSNG01000001">
    <property type="protein sequence ID" value="GLQ08954.1"/>
    <property type="molecule type" value="Genomic_DNA"/>
</dbReference>
<dbReference type="SUPFAM" id="SSF103473">
    <property type="entry name" value="MFS general substrate transporter"/>
    <property type="match status" value="1"/>
</dbReference>
<evidence type="ECO:0000256" key="8">
    <source>
        <dbReference type="SAM" id="Phobius"/>
    </source>
</evidence>
<feature type="transmembrane region" description="Helical" evidence="8">
    <location>
        <begin position="102"/>
        <end position="119"/>
    </location>
</feature>
<dbReference type="NCBIfam" id="NF037955">
    <property type="entry name" value="mfs"/>
    <property type="match status" value="1"/>
</dbReference>
<comment type="subcellular location">
    <subcellularLocation>
        <location evidence="1">Cell inner membrane</location>
        <topology evidence="1">Multi-pass membrane protein</topology>
    </subcellularLocation>
</comment>
<evidence type="ECO:0000256" key="2">
    <source>
        <dbReference type="ARBA" id="ARBA00022448"/>
    </source>
</evidence>
<evidence type="ECO:0000256" key="3">
    <source>
        <dbReference type="ARBA" id="ARBA00022475"/>
    </source>
</evidence>
<keyword evidence="7 8" id="KW-0472">Membrane</keyword>
<evidence type="ECO:0000256" key="4">
    <source>
        <dbReference type="ARBA" id="ARBA00022519"/>
    </source>
</evidence>
<dbReference type="Gene3D" id="1.20.1250.20">
    <property type="entry name" value="MFS general substrate transporter like domains"/>
    <property type="match status" value="2"/>
</dbReference>
<dbReference type="Pfam" id="PF12832">
    <property type="entry name" value="MFS_1_like"/>
    <property type="match status" value="1"/>
</dbReference>
<evidence type="ECO:0000259" key="9">
    <source>
        <dbReference type="Pfam" id="PF12832"/>
    </source>
</evidence>
<name>A0ABQ5UAN0_9HYPH</name>
<reference evidence="10" key="2">
    <citation type="submission" date="2023-01" db="EMBL/GenBank/DDBJ databases">
        <title>Draft genome sequence of Devosia yakushimensis strain NBRC 103855.</title>
        <authorList>
            <person name="Sun Q."/>
            <person name="Mori K."/>
        </authorList>
    </citation>
    <scope>NUCLEOTIDE SEQUENCE</scope>
    <source>
        <strain evidence="10">NBRC 103855</strain>
    </source>
</reference>
<feature type="transmembrane region" description="Helical" evidence="8">
    <location>
        <begin position="243"/>
        <end position="266"/>
    </location>
</feature>
<keyword evidence="5 8" id="KW-0812">Transmembrane</keyword>
<accession>A0ABQ5UAN0</accession>
<evidence type="ECO:0000256" key="6">
    <source>
        <dbReference type="ARBA" id="ARBA00022989"/>
    </source>
</evidence>
<sequence>MASALSRWASPELRASIFHFTVYLPGAVSSVYLAIWLAEHGIPAEQIGIINAMPVLVLLGINMLVGRLADRASDWRIAILIVSLLSGIAPIGLFFVSEFWGIVLVWLLCTVPGGLVPPLTDAATLRLAHRTGTDFGSMRAWGTIGYVLGTALVGLAVTAFGTAAFVPLFFAVSVGRAIVGFTLPRFRAPAPVATLANANPEKPRLAPALKLWFVLPILGFALVNSNNAVVGGFGALIWHDYGIPDYFIGPLLATAAAAEAVLMVMWRRFGGRVTARNMILVCCAASLLRFFIMAFNPPAIVLFFTQMLHAFSFGMGYFGVVHFIANWTSEDIAAEAQGFATMLQQGASFVSLMLFGVLVSHFGGAAFFASALFALLGIGCVLWSLKLKPPKEA</sequence>
<dbReference type="PIRSF" id="PIRSF004925">
    <property type="entry name" value="HcaT"/>
    <property type="match status" value="1"/>
</dbReference>
<dbReference type="InterPro" id="IPR026032">
    <property type="entry name" value="HcaT-like"/>
</dbReference>
<reference evidence="10" key="1">
    <citation type="journal article" date="2014" name="Int. J. Syst. Evol. Microbiol.">
        <title>Complete genome of a new Firmicutes species belonging to the dominant human colonic microbiota ('Ruminococcus bicirculans') reveals two chromosomes and a selective capacity to utilize plant glucans.</title>
        <authorList>
            <consortium name="NISC Comparative Sequencing Program"/>
            <person name="Wegmann U."/>
            <person name="Louis P."/>
            <person name="Goesmann A."/>
            <person name="Henrissat B."/>
            <person name="Duncan S.H."/>
            <person name="Flint H.J."/>
        </authorList>
    </citation>
    <scope>NUCLEOTIDE SEQUENCE</scope>
    <source>
        <strain evidence="10">NBRC 103855</strain>
    </source>
</reference>
<feature type="transmembrane region" description="Helical" evidence="8">
    <location>
        <begin position="77"/>
        <end position="96"/>
    </location>
</feature>
<gene>
    <name evidence="10" type="ORF">GCM10007913_08860</name>
</gene>
<protein>
    <submittedName>
        <fullName evidence="10">MFS transporter</fullName>
    </submittedName>
</protein>
<dbReference type="PANTHER" id="PTHR23522">
    <property type="entry name" value="BLL5896 PROTEIN"/>
    <property type="match status" value="1"/>
</dbReference>
<organism evidence="10 11">
    <name type="scientific">Devosia yakushimensis</name>
    <dbReference type="NCBI Taxonomy" id="470028"/>
    <lineage>
        <taxon>Bacteria</taxon>
        <taxon>Pseudomonadati</taxon>
        <taxon>Pseudomonadota</taxon>
        <taxon>Alphaproteobacteria</taxon>
        <taxon>Hyphomicrobiales</taxon>
        <taxon>Devosiaceae</taxon>
        <taxon>Devosia</taxon>
    </lineage>
</organism>
<keyword evidence="11" id="KW-1185">Reference proteome</keyword>
<keyword evidence="2" id="KW-0813">Transport</keyword>
<feature type="transmembrane region" description="Helical" evidence="8">
    <location>
        <begin position="20"/>
        <end position="38"/>
    </location>
</feature>
<dbReference type="PANTHER" id="PTHR23522:SF10">
    <property type="entry name" value="3-PHENYLPROPIONIC ACID TRANSPORTER-RELATED"/>
    <property type="match status" value="1"/>
</dbReference>
<dbReference type="RefSeq" id="WP_284388312.1">
    <property type="nucleotide sequence ID" value="NZ_BSNG01000001.1"/>
</dbReference>
<feature type="transmembrane region" description="Helical" evidence="8">
    <location>
        <begin position="205"/>
        <end position="223"/>
    </location>
</feature>
<comment type="caution">
    <text evidence="10">The sequence shown here is derived from an EMBL/GenBank/DDBJ whole genome shotgun (WGS) entry which is preliminary data.</text>
</comment>
<evidence type="ECO:0000313" key="10">
    <source>
        <dbReference type="EMBL" id="GLQ08954.1"/>
    </source>
</evidence>
<feature type="transmembrane region" description="Helical" evidence="8">
    <location>
        <begin position="365"/>
        <end position="385"/>
    </location>
</feature>
<feature type="transmembrane region" description="Helical" evidence="8">
    <location>
        <begin position="44"/>
        <end position="65"/>
    </location>
</feature>
<dbReference type="Proteomes" id="UP001161406">
    <property type="component" value="Unassembled WGS sequence"/>
</dbReference>
<keyword evidence="3" id="KW-1003">Cell membrane</keyword>
<keyword evidence="6 8" id="KW-1133">Transmembrane helix</keyword>
<dbReference type="InterPro" id="IPR036259">
    <property type="entry name" value="MFS_trans_sf"/>
</dbReference>
<proteinExistence type="predicted"/>
<keyword evidence="4" id="KW-0997">Cell inner membrane</keyword>